<evidence type="ECO:0000256" key="1">
    <source>
        <dbReference type="ARBA" id="ARBA00022722"/>
    </source>
</evidence>
<keyword evidence="7" id="KW-1185">Reference proteome</keyword>
<protein>
    <recommendedName>
        <fullName evidence="5">PIN domain-containing protein</fullName>
    </recommendedName>
</protein>
<evidence type="ECO:0000256" key="4">
    <source>
        <dbReference type="ARBA" id="ARBA00022842"/>
    </source>
</evidence>
<dbReference type="GO" id="GO:0046872">
    <property type="term" value="F:metal ion binding"/>
    <property type="evidence" value="ECO:0007669"/>
    <property type="project" value="UniProtKB-KW"/>
</dbReference>
<dbReference type="InterPro" id="IPR002716">
    <property type="entry name" value="PIN_dom"/>
</dbReference>
<dbReference type="InterPro" id="IPR029060">
    <property type="entry name" value="PIN-like_dom_sf"/>
</dbReference>
<evidence type="ECO:0000259" key="5">
    <source>
        <dbReference type="Pfam" id="PF01850"/>
    </source>
</evidence>
<evidence type="ECO:0000256" key="3">
    <source>
        <dbReference type="ARBA" id="ARBA00022801"/>
    </source>
</evidence>
<feature type="domain" description="PIN" evidence="5">
    <location>
        <begin position="7"/>
        <end position="130"/>
    </location>
</feature>
<keyword evidence="3" id="KW-0378">Hydrolase</keyword>
<reference evidence="6" key="1">
    <citation type="submission" date="2021-01" db="EMBL/GenBank/DDBJ databases">
        <title>Whole genome shotgun sequence of Sphaerimonospora thailandensis NBRC 107569.</title>
        <authorList>
            <person name="Komaki H."/>
            <person name="Tamura T."/>
        </authorList>
    </citation>
    <scope>NUCLEOTIDE SEQUENCE</scope>
    <source>
        <strain evidence="6">NBRC 107569</strain>
    </source>
</reference>
<dbReference type="GO" id="GO:0016787">
    <property type="term" value="F:hydrolase activity"/>
    <property type="evidence" value="ECO:0007669"/>
    <property type="project" value="UniProtKB-KW"/>
</dbReference>
<dbReference type="Gene3D" id="3.40.50.1010">
    <property type="entry name" value="5'-nuclease"/>
    <property type="match status" value="1"/>
</dbReference>
<proteinExistence type="predicted"/>
<keyword evidence="4" id="KW-0460">Magnesium</keyword>
<evidence type="ECO:0000313" key="6">
    <source>
        <dbReference type="EMBL" id="GIH70684.1"/>
    </source>
</evidence>
<dbReference type="SUPFAM" id="SSF88723">
    <property type="entry name" value="PIN domain-like"/>
    <property type="match status" value="1"/>
</dbReference>
<organism evidence="6 7">
    <name type="scientific">Sphaerimonospora thailandensis</name>
    <dbReference type="NCBI Taxonomy" id="795644"/>
    <lineage>
        <taxon>Bacteria</taxon>
        <taxon>Bacillati</taxon>
        <taxon>Actinomycetota</taxon>
        <taxon>Actinomycetes</taxon>
        <taxon>Streptosporangiales</taxon>
        <taxon>Streptosporangiaceae</taxon>
        <taxon>Sphaerimonospora</taxon>
    </lineage>
</organism>
<dbReference type="Proteomes" id="UP000610966">
    <property type="component" value="Unassembled WGS sequence"/>
</dbReference>
<dbReference type="Pfam" id="PF01850">
    <property type="entry name" value="PIN"/>
    <property type="match status" value="1"/>
</dbReference>
<keyword evidence="1" id="KW-0540">Nuclease</keyword>
<comment type="caution">
    <text evidence="6">The sequence shown here is derived from an EMBL/GenBank/DDBJ whole genome shotgun (WGS) entry which is preliminary data.</text>
</comment>
<accession>A0A8J3VZ27</accession>
<dbReference type="AlphaFoldDB" id="A0A8J3VZ27"/>
<dbReference type="EMBL" id="BOOG01000024">
    <property type="protein sequence ID" value="GIH70684.1"/>
    <property type="molecule type" value="Genomic_DNA"/>
</dbReference>
<evidence type="ECO:0000313" key="7">
    <source>
        <dbReference type="Proteomes" id="UP000610966"/>
    </source>
</evidence>
<dbReference type="GO" id="GO:0004518">
    <property type="term" value="F:nuclease activity"/>
    <property type="evidence" value="ECO:0007669"/>
    <property type="project" value="UniProtKB-KW"/>
</dbReference>
<keyword evidence="2" id="KW-0479">Metal-binding</keyword>
<evidence type="ECO:0000256" key="2">
    <source>
        <dbReference type="ARBA" id="ARBA00022723"/>
    </source>
</evidence>
<name>A0A8J3VZ27_9ACTN</name>
<sequence>MIRSPRYVFDTGALIQLERGDRRLREILKRVTKAEAEAIIPQTVIAEVWRGGPRQARVAALLKLADDASAEAVSIDELTPERARQIGKKIGESGHDDIVDVNVALSARDVRSGQLRATVLTADRNDLLKVDGDLAIIDV</sequence>
<gene>
    <name evidence="6" type="ORF">Mth01_29370</name>
</gene>
<dbReference type="RefSeq" id="WP_204016394.1">
    <property type="nucleotide sequence ID" value="NZ_BOOG01000024.1"/>
</dbReference>